<dbReference type="STRING" id="2018661.A0A2A2KMG8"/>
<evidence type="ECO:0000256" key="9">
    <source>
        <dbReference type="ARBA" id="ARBA00023170"/>
    </source>
</evidence>
<accession>A0A2A2KMG8</accession>
<reference evidence="15 16" key="1">
    <citation type="journal article" date="2017" name="Curr. Biol.">
        <title>Genome architecture and evolution of a unichromosomal asexual nematode.</title>
        <authorList>
            <person name="Fradin H."/>
            <person name="Zegar C."/>
            <person name="Gutwein M."/>
            <person name="Lucas J."/>
            <person name="Kovtun M."/>
            <person name="Corcoran D."/>
            <person name="Baugh L.R."/>
            <person name="Kiontke K."/>
            <person name="Gunsalus K."/>
            <person name="Fitch D.H."/>
            <person name="Piano F."/>
        </authorList>
    </citation>
    <scope>NUCLEOTIDE SEQUENCE [LARGE SCALE GENOMIC DNA]</scope>
    <source>
        <strain evidence="15">PF1309</strain>
    </source>
</reference>
<feature type="region of interest" description="Disordered" evidence="12">
    <location>
        <begin position="89"/>
        <end position="113"/>
    </location>
</feature>
<dbReference type="OrthoDB" id="5840137at2759"/>
<dbReference type="EMBL" id="LIAE01008216">
    <property type="protein sequence ID" value="PAV75080.1"/>
    <property type="molecule type" value="Genomic_DNA"/>
</dbReference>
<gene>
    <name evidence="15" type="ORF">WR25_06526</name>
</gene>
<evidence type="ECO:0000256" key="4">
    <source>
        <dbReference type="ARBA" id="ARBA00022771"/>
    </source>
</evidence>
<dbReference type="SUPFAM" id="SSF48508">
    <property type="entry name" value="Nuclear receptor ligand-binding domain"/>
    <property type="match status" value="1"/>
</dbReference>
<keyword evidence="6 11" id="KW-0805">Transcription regulation</keyword>
<evidence type="ECO:0000256" key="1">
    <source>
        <dbReference type="ARBA" id="ARBA00004123"/>
    </source>
</evidence>
<name>A0A2A2KMG8_9BILA</name>
<evidence type="ECO:0000313" key="15">
    <source>
        <dbReference type="EMBL" id="PAV75080.1"/>
    </source>
</evidence>
<keyword evidence="8 11" id="KW-0804">Transcription</keyword>
<evidence type="ECO:0008006" key="17">
    <source>
        <dbReference type="Google" id="ProtNLM"/>
    </source>
</evidence>
<evidence type="ECO:0000256" key="3">
    <source>
        <dbReference type="ARBA" id="ARBA00022723"/>
    </source>
</evidence>
<feature type="domain" description="Nuclear receptor" evidence="13">
    <location>
        <begin position="119"/>
        <end position="196"/>
    </location>
</feature>
<keyword evidence="10 11" id="KW-0539">Nucleus</keyword>
<dbReference type="Gene3D" id="1.10.565.10">
    <property type="entry name" value="Retinoid X Receptor"/>
    <property type="match status" value="1"/>
</dbReference>
<keyword evidence="7 11" id="KW-0238">DNA-binding</keyword>
<feature type="domain" description="NR LBD" evidence="14">
    <location>
        <begin position="256"/>
        <end position="501"/>
    </location>
</feature>
<feature type="compositionally biased region" description="Polar residues" evidence="12">
    <location>
        <begin position="89"/>
        <end position="109"/>
    </location>
</feature>
<dbReference type="SMART" id="SM00430">
    <property type="entry name" value="HOLI"/>
    <property type="match status" value="1"/>
</dbReference>
<dbReference type="PROSITE" id="PS51030">
    <property type="entry name" value="NUCLEAR_REC_DBD_2"/>
    <property type="match status" value="1"/>
</dbReference>
<dbReference type="GO" id="GO:0005634">
    <property type="term" value="C:nucleus"/>
    <property type="evidence" value="ECO:0007669"/>
    <property type="project" value="UniProtKB-SubCell"/>
</dbReference>
<keyword evidence="4 11" id="KW-0863">Zinc-finger</keyword>
<evidence type="ECO:0000259" key="14">
    <source>
        <dbReference type="PROSITE" id="PS51843"/>
    </source>
</evidence>
<feature type="region of interest" description="Disordered" evidence="12">
    <location>
        <begin position="1"/>
        <end position="46"/>
    </location>
</feature>
<dbReference type="GO" id="GO:0000978">
    <property type="term" value="F:RNA polymerase II cis-regulatory region sequence-specific DNA binding"/>
    <property type="evidence" value="ECO:0007669"/>
    <property type="project" value="InterPro"/>
</dbReference>
<dbReference type="AlphaFoldDB" id="A0A2A2KMG8"/>
<dbReference type="InterPro" id="IPR013088">
    <property type="entry name" value="Znf_NHR/GATA"/>
</dbReference>
<dbReference type="InterPro" id="IPR000536">
    <property type="entry name" value="Nucl_hrmn_rcpt_lig-bd"/>
</dbReference>
<dbReference type="InterPro" id="IPR001628">
    <property type="entry name" value="Znf_hrmn_rcpt"/>
</dbReference>
<evidence type="ECO:0000256" key="10">
    <source>
        <dbReference type="ARBA" id="ARBA00023242"/>
    </source>
</evidence>
<evidence type="ECO:0000256" key="11">
    <source>
        <dbReference type="RuleBase" id="RU004334"/>
    </source>
</evidence>
<dbReference type="PRINTS" id="PR00047">
    <property type="entry name" value="STROIDFINGER"/>
</dbReference>
<dbReference type="GO" id="GO:0003700">
    <property type="term" value="F:DNA-binding transcription factor activity"/>
    <property type="evidence" value="ECO:0007669"/>
    <property type="project" value="InterPro"/>
</dbReference>
<evidence type="ECO:0000256" key="6">
    <source>
        <dbReference type="ARBA" id="ARBA00023015"/>
    </source>
</evidence>
<proteinExistence type="inferred from homology"/>
<evidence type="ECO:0000256" key="7">
    <source>
        <dbReference type="ARBA" id="ARBA00023125"/>
    </source>
</evidence>
<dbReference type="Gene3D" id="3.30.50.10">
    <property type="entry name" value="Erythroid Transcription Factor GATA-1, subunit A"/>
    <property type="match status" value="1"/>
</dbReference>
<keyword evidence="9 11" id="KW-0675">Receptor</keyword>
<dbReference type="InterPro" id="IPR049636">
    <property type="entry name" value="HNF4-like_DBD"/>
</dbReference>
<dbReference type="PANTHER" id="PTHR46011:SF16">
    <property type="entry name" value="NUCLEAR HORMONE RECEPTOR FAMILY MEMBER NHR-66"/>
    <property type="match status" value="1"/>
</dbReference>
<dbReference type="SUPFAM" id="SSF57716">
    <property type="entry name" value="Glucocorticoid receptor-like (DNA-binding domain)"/>
    <property type="match status" value="1"/>
</dbReference>
<keyword evidence="3 11" id="KW-0479">Metal-binding</keyword>
<dbReference type="PANTHER" id="PTHR46011">
    <property type="entry name" value="NUCLEAR HORMONE RECEPTOR FAMILY MEMBER NHR-86-RELATED"/>
    <property type="match status" value="1"/>
</dbReference>
<feature type="compositionally biased region" description="Polar residues" evidence="12">
    <location>
        <begin position="10"/>
        <end position="19"/>
    </location>
</feature>
<dbReference type="GO" id="GO:0008270">
    <property type="term" value="F:zinc ion binding"/>
    <property type="evidence" value="ECO:0007669"/>
    <property type="project" value="UniProtKB-KW"/>
</dbReference>
<dbReference type="PROSITE" id="PS00031">
    <property type="entry name" value="NUCLEAR_REC_DBD_1"/>
    <property type="match status" value="1"/>
</dbReference>
<evidence type="ECO:0000313" key="16">
    <source>
        <dbReference type="Proteomes" id="UP000218231"/>
    </source>
</evidence>
<dbReference type="Pfam" id="PF00105">
    <property type="entry name" value="zf-C4"/>
    <property type="match status" value="1"/>
</dbReference>
<keyword evidence="5 11" id="KW-0862">Zinc</keyword>
<comment type="subcellular location">
    <subcellularLocation>
        <location evidence="1 11">Nucleus</location>
    </subcellularLocation>
</comment>
<keyword evidence="16" id="KW-1185">Reference proteome</keyword>
<dbReference type="PROSITE" id="PS51843">
    <property type="entry name" value="NR_LBD"/>
    <property type="match status" value="1"/>
</dbReference>
<evidence type="ECO:0000256" key="5">
    <source>
        <dbReference type="ARBA" id="ARBA00022833"/>
    </source>
</evidence>
<evidence type="ECO:0000259" key="13">
    <source>
        <dbReference type="PROSITE" id="PS51030"/>
    </source>
</evidence>
<dbReference type="Proteomes" id="UP000218231">
    <property type="component" value="Unassembled WGS sequence"/>
</dbReference>
<evidence type="ECO:0000256" key="2">
    <source>
        <dbReference type="ARBA" id="ARBA00005993"/>
    </source>
</evidence>
<evidence type="ECO:0000256" key="12">
    <source>
        <dbReference type="SAM" id="MobiDB-lite"/>
    </source>
</evidence>
<dbReference type="Pfam" id="PF00104">
    <property type="entry name" value="Hormone_recep"/>
    <property type="match status" value="1"/>
</dbReference>
<dbReference type="InterPro" id="IPR035500">
    <property type="entry name" value="NHR-like_dom_sf"/>
</dbReference>
<comment type="caution">
    <text evidence="15">The sequence shown here is derived from an EMBL/GenBank/DDBJ whole genome shotgun (WGS) entry which is preliminary data.</text>
</comment>
<evidence type="ECO:0000256" key="8">
    <source>
        <dbReference type="ARBA" id="ARBA00023163"/>
    </source>
</evidence>
<dbReference type="CDD" id="cd06960">
    <property type="entry name" value="NR_DBD_HNF4A"/>
    <property type="match status" value="1"/>
</dbReference>
<feature type="compositionally biased region" description="Low complexity" evidence="12">
    <location>
        <begin position="30"/>
        <end position="40"/>
    </location>
</feature>
<organism evidence="15 16">
    <name type="scientific">Diploscapter pachys</name>
    <dbReference type="NCBI Taxonomy" id="2018661"/>
    <lineage>
        <taxon>Eukaryota</taxon>
        <taxon>Metazoa</taxon>
        <taxon>Ecdysozoa</taxon>
        <taxon>Nematoda</taxon>
        <taxon>Chromadorea</taxon>
        <taxon>Rhabditida</taxon>
        <taxon>Rhabditina</taxon>
        <taxon>Rhabditomorpha</taxon>
        <taxon>Rhabditoidea</taxon>
        <taxon>Rhabditidae</taxon>
        <taxon>Diploscapter</taxon>
    </lineage>
</organism>
<feature type="region of interest" description="Disordered" evidence="12">
    <location>
        <begin position="208"/>
        <end position="231"/>
    </location>
</feature>
<sequence length="520" mass="57988">MTLTAIWPAQTLTSLSPQDSEVPRQLDPTSSSSTSEDNSSGQPTASTLFSMELGNALPTAQIFAGLNGQRANGIDFKKLQQNDQMEITNECSPSHSKLEPTSSSNSQPGTPRVLERRTVPACAICGTDSTGIHFGVDACAACSAFFRRTVVLNKEYGCSRDGNCVITKDSSGGQKCRACRFSKCIRVGMDRSAVQHRRDAIGKYSAGVKREYSPSPGDPQSMSPKSPKSSKDGGMSILDEFMECQKTLNERRNLFYAWSGMEAMVDANHPDHKTIRELTNIEECIWDLWRTEPRLATAFVKENKYLSNMNIKELTKIIKNFIVVRQAVEEPYLTWKHGGLEKEWWVMTNKVYIDCKNPEKYFLNGSMGGLNLDVTTAKNLFLPSFTHAMSSVGDLMRRIDISHVEMVSLLALLLLDPAIPNLTIDTRKLLSSLRDQVIKDLFNYYEGDVSNEDPEVRLGNLVMIISAIKIHAIRTHENMQMFSIFNLVPNNKTFSEMASWSNSSAPELFTNDEEHQGTSS</sequence>
<comment type="similarity">
    <text evidence="2 11">Belongs to the nuclear hormone receptor family.</text>
</comment>
<dbReference type="SMART" id="SM00399">
    <property type="entry name" value="ZnF_C4"/>
    <property type="match status" value="1"/>
</dbReference>
<protein>
    <recommendedName>
        <fullName evidence="17">Nuclear receptor domain-containing protein</fullName>
    </recommendedName>
</protein>
<feature type="compositionally biased region" description="Low complexity" evidence="12">
    <location>
        <begin position="218"/>
        <end position="231"/>
    </location>
</feature>